<comment type="caution">
    <text evidence="2">The sequence shown here is derived from an EMBL/GenBank/DDBJ whole genome shotgun (WGS) entry which is preliminary data.</text>
</comment>
<dbReference type="EMBL" id="CAJNOM010000043">
    <property type="protein sequence ID" value="CAF0900770.1"/>
    <property type="molecule type" value="Genomic_DNA"/>
</dbReference>
<evidence type="ECO:0000313" key="1">
    <source>
        <dbReference type="EMBL" id="CAF0900770.1"/>
    </source>
</evidence>
<dbReference type="AlphaFoldDB" id="A0A814BJF8"/>
<dbReference type="EMBL" id="CAJNOI010000045">
    <property type="protein sequence ID" value="CAF0929275.1"/>
    <property type="molecule type" value="Genomic_DNA"/>
</dbReference>
<organism evidence="2 4">
    <name type="scientific">Adineta steineri</name>
    <dbReference type="NCBI Taxonomy" id="433720"/>
    <lineage>
        <taxon>Eukaryota</taxon>
        <taxon>Metazoa</taxon>
        <taxon>Spiralia</taxon>
        <taxon>Gnathifera</taxon>
        <taxon>Rotifera</taxon>
        <taxon>Eurotatoria</taxon>
        <taxon>Bdelloidea</taxon>
        <taxon>Adinetida</taxon>
        <taxon>Adinetidae</taxon>
        <taxon>Adineta</taxon>
    </lineage>
</organism>
<gene>
    <name evidence="2" type="ORF">BJG266_LOCUS11990</name>
    <name evidence="1" type="ORF">QVE165_LOCUS9462</name>
</gene>
<dbReference type="Proteomes" id="UP000663832">
    <property type="component" value="Unassembled WGS sequence"/>
</dbReference>
<dbReference type="SUPFAM" id="SSF51182">
    <property type="entry name" value="RmlC-like cupins"/>
    <property type="match status" value="1"/>
</dbReference>
<dbReference type="OrthoDB" id="430319at2759"/>
<evidence type="ECO:0000313" key="3">
    <source>
        <dbReference type="Proteomes" id="UP000663832"/>
    </source>
</evidence>
<name>A0A814BJF8_9BILA</name>
<reference evidence="2" key="1">
    <citation type="submission" date="2021-02" db="EMBL/GenBank/DDBJ databases">
        <authorList>
            <person name="Nowell W R."/>
        </authorList>
    </citation>
    <scope>NUCLEOTIDE SEQUENCE</scope>
</reference>
<accession>A0A814BJF8</accession>
<dbReference type="Proteomes" id="UP000663877">
    <property type="component" value="Unassembled WGS sequence"/>
</dbReference>
<dbReference type="InterPro" id="IPR011051">
    <property type="entry name" value="RmlC_Cupin_sf"/>
</dbReference>
<evidence type="ECO:0000313" key="2">
    <source>
        <dbReference type="EMBL" id="CAF0929275.1"/>
    </source>
</evidence>
<evidence type="ECO:0000313" key="4">
    <source>
        <dbReference type="Proteomes" id="UP000663877"/>
    </source>
</evidence>
<proteinExistence type="predicted"/>
<keyword evidence="3" id="KW-1185">Reference proteome</keyword>
<protein>
    <submittedName>
        <fullName evidence="2">Uncharacterized protein</fullName>
    </submittedName>
</protein>
<sequence length="171" mass="20072">MYQVLCETKDTDKMEYRFHWFIDCSETYIHNHRYSFQTYCLDGEYEEKVWELQDDHNGGSTYKFPRISCNKFGQPFQIPGVLSCVKTNHHFPGNILHVDPTQYHSISAKSQTNTEALTFVARRRCSTAEKTTYVLNSSDIVEAVIDEIQPATSEERECFYRKLKEFSLNLN</sequence>